<keyword evidence="2" id="KW-1185">Reference proteome</keyword>
<dbReference type="Proteomes" id="UP000239504">
    <property type="component" value="Unassembled WGS sequence"/>
</dbReference>
<proteinExistence type="predicted"/>
<comment type="caution">
    <text evidence="1">The sequence shown here is derived from an EMBL/GenBank/DDBJ whole genome shotgun (WGS) entry which is preliminary data.</text>
</comment>
<reference evidence="1 2" key="1">
    <citation type="submission" date="2017-12" db="EMBL/GenBank/DDBJ databases">
        <authorList>
            <person name="Hurst M.R.H."/>
        </authorList>
    </citation>
    <scope>NUCLEOTIDE SEQUENCE [LARGE SCALE GENOMIC DNA]</scope>
    <source>
        <strain evidence="1 2">SY-3-19</strain>
    </source>
</reference>
<sequence length="100" mass="11605">MADDGKSVELYRMEGDPFRSVCARLKQDEFTIDTQDMGELVKKIYDDGDYEFWTNVPKEAWGDLLFALAQEFFTGEANATDRLRDICEKHGVKHKRGHWA</sequence>
<evidence type="ECO:0000313" key="2">
    <source>
        <dbReference type="Proteomes" id="UP000239504"/>
    </source>
</evidence>
<dbReference type="EMBL" id="PJCH01000003">
    <property type="protein sequence ID" value="PQA89144.1"/>
    <property type="molecule type" value="Genomic_DNA"/>
</dbReference>
<name>A0A2S7K9E7_9PROT</name>
<accession>A0A2S7K9E7</accession>
<gene>
    <name evidence="1" type="ORF">CW354_04145</name>
</gene>
<dbReference type="RefSeq" id="WP_104828782.1">
    <property type="nucleotide sequence ID" value="NZ_PJCH01000003.1"/>
</dbReference>
<dbReference type="OrthoDB" id="8481330at2"/>
<protein>
    <submittedName>
        <fullName evidence="1">Uncharacterized protein</fullName>
    </submittedName>
</protein>
<organism evidence="1 2">
    <name type="scientific">Hyphococcus luteus</name>
    <dbReference type="NCBI Taxonomy" id="2058213"/>
    <lineage>
        <taxon>Bacteria</taxon>
        <taxon>Pseudomonadati</taxon>
        <taxon>Pseudomonadota</taxon>
        <taxon>Alphaproteobacteria</taxon>
        <taxon>Parvularculales</taxon>
        <taxon>Parvularculaceae</taxon>
        <taxon>Hyphococcus</taxon>
    </lineage>
</organism>
<evidence type="ECO:0000313" key="1">
    <source>
        <dbReference type="EMBL" id="PQA89144.1"/>
    </source>
</evidence>
<dbReference type="AlphaFoldDB" id="A0A2S7K9E7"/>